<evidence type="ECO:0000313" key="1">
    <source>
        <dbReference type="EMBL" id="SUO92010.1"/>
    </source>
</evidence>
<evidence type="ECO:0008006" key="3">
    <source>
        <dbReference type="Google" id="ProtNLM"/>
    </source>
</evidence>
<dbReference type="EMBL" id="UHIA01000003">
    <property type="protein sequence ID" value="SUO92010.1"/>
    <property type="molecule type" value="Genomic_DNA"/>
</dbReference>
<organism evidence="1 2">
    <name type="scientific">Suttonella indologenes</name>
    <dbReference type="NCBI Taxonomy" id="13276"/>
    <lineage>
        <taxon>Bacteria</taxon>
        <taxon>Pseudomonadati</taxon>
        <taxon>Pseudomonadota</taxon>
        <taxon>Gammaproteobacteria</taxon>
        <taxon>Cardiobacteriales</taxon>
        <taxon>Cardiobacteriaceae</taxon>
        <taxon>Suttonella</taxon>
    </lineage>
</organism>
<sequence>MSVFDQHKNGVAPQFADIEAQGAQMRAARQRIAEALADLAVARAFDEYQRASRAGQIEVTDLDGDWIYPLAHYAAEERQSDEALRLLNGFSHLHAQHDDVVKNYVLAAEIMQRDFGQDADALQLLQRLAQQYAEHKDVALIQQLQSRLEAQ</sequence>
<gene>
    <name evidence="1" type="ORF">NCTC10717_00347</name>
</gene>
<reference evidence="1 2" key="1">
    <citation type="submission" date="2018-06" db="EMBL/GenBank/DDBJ databases">
        <authorList>
            <consortium name="Pathogen Informatics"/>
            <person name="Doyle S."/>
        </authorList>
    </citation>
    <scope>NUCLEOTIDE SEQUENCE [LARGE SCALE GENOMIC DNA]</scope>
    <source>
        <strain evidence="1 2">NCTC10717</strain>
    </source>
</reference>
<dbReference type="AlphaFoldDB" id="A0A380MMJ1"/>
<accession>A0A380MMJ1</accession>
<keyword evidence="2" id="KW-1185">Reference proteome</keyword>
<dbReference type="OrthoDB" id="5698243at2"/>
<protein>
    <recommendedName>
        <fullName evidence="3">Tetratricopeptide repeat protein</fullName>
    </recommendedName>
</protein>
<evidence type="ECO:0000313" key="2">
    <source>
        <dbReference type="Proteomes" id="UP000254575"/>
    </source>
</evidence>
<proteinExistence type="predicted"/>
<dbReference type="RefSeq" id="WP_115217652.1">
    <property type="nucleotide sequence ID" value="NZ_UHIA01000003.1"/>
</dbReference>
<dbReference type="Proteomes" id="UP000254575">
    <property type="component" value="Unassembled WGS sequence"/>
</dbReference>
<name>A0A380MMJ1_9GAMM</name>